<reference evidence="2" key="1">
    <citation type="submission" date="2018-12" db="EMBL/GenBank/DDBJ databases">
        <title>Complete genome sequence of Paenibacillus sp. MBLB1234.</title>
        <authorList>
            <person name="Nam Y.-D."/>
            <person name="Kang J."/>
            <person name="Chung W.-H."/>
            <person name="Park Y.S."/>
        </authorList>
    </citation>
    <scope>NUCLEOTIDE SEQUENCE [LARGE SCALE GENOMIC DNA]</scope>
    <source>
        <strain evidence="2">MBLB1234</strain>
    </source>
</reference>
<gene>
    <name evidence="1" type="ORF">EI981_13395</name>
</gene>
<dbReference type="Proteomes" id="UP000270678">
    <property type="component" value="Chromosome"/>
</dbReference>
<evidence type="ECO:0000313" key="1">
    <source>
        <dbReference type="EMBL" id="AZS15360.1"/>
    </source>
</evidence>
<dbReference type="AlphaFoldDB" id="A0A3S9UYI5"/>
<organism evidence="1 2">
    <name type="scientific">Paenibacillus lutimineralis</name>
    <dbReference type="NCBI Taxonomy" id="2707005"/>
    <lineage>
        <taxon>Bacteria</taxon>
        <taxon>Bacillati</taxon>
        <taxon>Bacillota</taxon>
        <taxon>Bacilli</taxon>
        <taxon>Bacillales</taxon>
        <taxon>Paenibacillaceae</taxon>
        <taxon>Paenibacillus</taxon>
    </lineage>
</organism>
<proteinExistence type="predicted"/>
<dbReference type="RefSeq" id="WP_126998902.1">
    <property type="nucleotide sequence ID" value="NZ_CP034346.1"/>
</dbReference>
<dbReference type="EMBL" id="CP034346">
    <property type="protein sequence ID" value="AZS15360.1"/>
    <property type="molecule type" value="Genomic_DNA"/>
</dbReference>
<dbReference type="OrthoDB" id="2616930at2"/>
<evidence type="ECO:0000313" key="2">
    <source>
        <dbReference type="Proteomes" id="UP000270678"/>
    </source>
</evidence>
<protein>
    <submittedName>
        <fullName evidence="1">Uncharacterized protein</fullName>
    </submittedName>
</protein>
<name>A0A3S9UYI5_9BACL</name>
<keyword evidence="2" id="KW-1185">Reference proteome</keyword>
<accession>A0A3S9UYI5</accession>
<dbReference type="KEGG" id="plut:EI981_13395"/>
<sequence length="118" mass="12615">MEPSIALRARLRKLLNEAIPAGGTEANTNFLDAEIDLLLTEADSLHGAASAGWMEKAGLLQGDIEGYSSGTEKYDLTSLKDRLSHALAMSKQYSDMEADAAGKDASGFMIRVCPPEVL</sequence>